<name>A0A0H0XM71_9SPHN</name>
<reference evidence="7 8" key="1">
    <citation type="submission" date="2015-04" db="EMBL/GenBank/DDBJ databases">
        <title>The draft genome sequence of Erythrobacter marinus HWDM-33.</title>
        <authorList>
            <person name="Zhuang L."/>
            <person name="Liu Y."/>
            <person name="Shao Z."/>
        </authorList>
    </citation>
    <scope>NUCLEOTIDE SEQUENCE [LARGE SCALE GENOMIC DNA]</scope>
    <source>
        <strain evidence="7 8">HWDM-33</strain>
    </source>
</reference>
<dbReference type="Proteomes" id="UP000053455">
    <property type="component" value="Unassembled WGS sequence"/>
</dbReference>
<comment type="caution">
    <text evidence="7">The sequence shown here is derived from an EMBL/GenBank/DDBJ whole genome shotgun (WGS) entry which is preliminary data.</text>
</comment>
<organism evidence="7 8">
    <name type="scientific">Aurantiacibacter marinus</name>
    <dbReference type="NCBI Taxonomy" id="874156"/>
    <lineage>
        <taxon>Bacteria</taxon>
        <taxon>Pseudomonadati</taxon>
        <taxon>Pseudomonadota</taxon>
        <taxon>Alphaproteobacteria</taxon>
        <taxon>Sphingomonadales</taxon>
        <taxon>Erythrobacteraceae</taxon>
        <taxon>Aurantiacibacter</taxon>
    </lineage>
</organism>
<feature type="transmembrane region" description="Helical" evidence="6">
    <location>
        <begin position="153"/>
        <end position="172"/>
    </location>
</feature>
<dbReference type="EMBL" id="LBHU01000002">
    <property type="protein sequence ID" value="KLI63708.1"/>
    <property type="molecule type" value="Genomic_DNA"/>
</dbReference>
<feature type="transmembrane region" description="Helical" evidence="6">
    <location>
        <begin position="111"/>
        <end position="133"/>
    </location>
</feature>
<evidence type="ECO:0008006" key="9">
    <source>
        <dbReference type="Google" id="ProtNLM"/>
    </source>
</evidence>
<keyword evidence="5 6" id="KW-0472">Membrane</keyword>
<keyword evidence="4 6" id="KW-1133">Transmembrane helix</keyword>
<evidence type="ECO:0000256" key="3">
    <source>
        <dbReference type="ARBA" id="ARBA00022692"/>
    </source>
</evidence>
<evidence type="ECO:0000256" key="5">
    <source>
        <dbReference type="ARBA" id="ARBA00023136"/>
    </source>
</evidence>
<protein>
    <recommendedName>
        <fullName evidence="9">Lysine transporter LysE</fullName>
    </recommendedName>
</protein>
<dbReference type="GO" id="GO:0015171">
    <property type="term" value="F:amino acid transmembrane transporter activity"/>
    <property type="evidence" value="ECO:0007669"/>
    <property type="project" value="TreeGrafter"/>
</dbReference>
<comment type="subcellular location">
    <subcellularLocation>
        <location evidence="1">Cell membrane</location>
        <topology evidence="1">Multi-pass membrane protein</topology>
    </subcellularLocation>
</comment>
<feature type="transmembrane region" description="Helical" evidence="6">
    <location>
        <begin position="70"/>
        <end position="91"/>
    </location>
</feature>
<dbReference type="AlphaFoldDB" id="A0A0H0XM71"/>
<keyword evidence="8" id="KW-1185">Reference proteome</keyword>
<evidence type="ECO:0000313" key="8">
    <source>
        <dbReference type="Proteomes" id="UP000053455"/>
    </source>
</evidence>
<gene>
    <name evidence="7" type="ORF">AAV99_08220</name>
</gene>
<feature type="transmembrane region" description="Helical" evidence="6">
    <location>
        <begin position="184"/>
        <end position="202"/>
    </location>
</feature>
<accession>A0A0H0XM71</accession>
<dbReference type="PATRIC" id="fig|874156.12.peg.1691"/>
<dbReference type="PANTHER" id="PTHR30086">
    <property type="entry name" value="ARGININE EXPORTER PROTEIN ARGO"/>
    <property type="match status" value="1"/>
</dbReference>
<dbReference type="RefSeq" id="WP_047093523.1">
    <property type="nucleotide sequence ID" value="NZ_LDCP01000002.1"/>
</dbReference>
<evidence type="ECO:0000256" key="6">
    <source>
        <dbReference type="SAM" id="Phobius"/>
    </source>
</evidence>
<evidence type="ECO:0000256" key="1">
    <source>
        <dbReference type="ARBA" id="ARBA00004651"/>
    </source>
</evidence>
<keyword evidence="3 6" id="KW-0812">Transmembrane</keyword>
<sequence>MLSTLTLSFALTAFLIELTPGPNMVWLALLSARQGRRAGFAATLGIALGLGLLALAAVFGLAQLVAEYPLLYQGICLTGVAFMVWLAWDAWRDPADQASWANSVQQTSRLAFLRGLLINVLNAKAAMFFLTVLPNFIDPQRAITQQYLLLTGIYLSIATAIHVILVLGGNRLGRLVIKQAHSTAVRAVSALALLGVAAWMLAKL</sequence>
<dbReference type="PANTHER" id="PTHR30086:SF20">
    <property type="entry name" value="ARGININE EXPORTER PROTEIN ARGO-RELATED"/>
    <property type="match status" value="1"/>
</dbReference>
<dbReference type="Pfam" id="PF01810">
    <property type="entry name" value="LysE"/>
    <property type="match status" value="1"/>
</dbReference>
<feature type="transmembrane region" description="Helical" evidence="6">
    <location>
        <begin position="6"/>
        <end position="29"/>
    </location>
</feature>
<evidence type="ECO:0000313" key="7">
    <source>
        <dbReference type="EMBL" id="KLI63708.1"/>
    </source>
</evidence>
<keyword evidence="2" id="KW-1003">Cell membrane</keyword>
<dbReference type="GO" id="GO:0005886">
    <property type="term" value="C:plasma membrane"/>
    <property type="evidence" value="ECO:0007669"/>
    <property type="project" value="UniProtKB-SubCell"/>
</dbReference>
<evidence type="ECO:0000256" key="4">
    <source>
        <dbReference type="ARBA" id="ARBA00022989"/>
    </source>
</evidence>
<feature type="transmembrane region" description="Helical" evidence="6">
    <location>
        <begin position="41"/>
        <end position="64"/>
    </location>
</feature>
<dbReference type="STRING" id="874156.GCA_001021555_01675"/>
<proteinExistence type="predicted"/>
<dbReference type="InterPro" id="IPR001123">
    <property type="entry name" value="LeuE-type"/>
</dbReference>
<evidence type="ECO:0000256" key="2">
    <source>
        <dbReference type="ARBA" id="ARBA00022475"/>
    </source>
</evidence>